<dbReference type="Gene3D" id="2.170.130.10">
    <property type="entry name" value="TonB-dependent receptor, plug domain"/>
    <property type="match status" value="1"/>
</dbReference>
<feature type="signal peptide" evidence="1">
    <location>
        <begin position="1"/>
        <end position="33"/>
    </location>
</feature>
<reference evidence="3 4" key="1">
    <citation type="submission" date="2017-06" db="EMBL/GenBank/DDBJ databases">
        <title>Whole Genome Sequences of Colwellia marinimaniae MTCD1.</title>
        <authorList>
            <person name="Kusumoto H."/>
            <person name="Inoue M."/>
            <person name="Tanikawa K."/>
            <person name="Maeji H."/>
            <person name="Cameron J.H."/>
            <person name="Bartlett D.H."/>
        </authorList>
    </citation>
    <scope>NUCLEOTIDE SEQUENCE [LARGE SCALE GENOMIC DNA]</scope>
    <source>
        <strain evidence="3 4">MTCD1</strain>
    </source>
</reference>
<dbReference type="Pfam" id="PF07715">
    <property type="entry name" value="Plug"/>
    <property type="match status" value="1"/>
</dbReference>
<keyword evidence="3" id="KW-0675">Receptor</keyword>
<name>A0ABQ0MZG0_9GAMM</name>
<dbReference type="InterPro" id="IPR037066">
    <property type="entry name" value="Plug_dom_sf"/>
</dbReference>
<evidence type="ECO:0000313" key="4">
    <source>
        <dbReference type="Proteomes" id="UP000197068"/>
    </source>
</evidence>
<evidence type="ECO:0000256" key="1">
    <source>
        <dbReference type="SAM" id="SignalP"/>
    </source>
</evidence>
<comment type="caution">
    <text evidence="3">The sequence shown here is derived from an EMBL/GenBank/DDBJ whole genome shotgun (WGS) entry which is preliminary data.</text>
</comment>
<protein>
    <submittedName>
        <fullName evidence="3">TonB-dependent receptor</fullName>
    </submittedName>
</protein>
<evidence type="ECO:0000259" key="2">
    <source>
        <dbReference type="Pfam" id="PF07715"/>
    </source>
</evidence>
<dbReference type="InterPro" id="IPR012910">
    <property type="entry name" value="Plug_dom"/>
</dbReference>
<keyword evidence="4" id="KW-1185">Reference proteome</keyword>
<dbReference type="PANTHER" id="PTHR47234:SF2">
    <property type="entry name" value="TONB-DEPENDENT RECEPTOR"/>
    <property type="match status" value="1"/>
</dbReference>
<gene>
    <name evidence="3" type="ORF">MTCD1_03399</name>
</gene>
<evidence type="ECO:0000313" key="3">
    <source>
        <dbReference type="EMBL" id="GAW97756.1"/>
    </source>
</evidence>
<feature type="chain" id="PRO_5045948984" evidence="1">
    <location>
        <begin position="34"/>
        <end position="564"/>
    </location>
</feature>
<sequence length="564" mass="61069">MVNVMKDRSMFKSKLSHLSICVLTALTSQVVFAEEAVQVKEEEVERISIIGSNIKRATDISTLPITTMTAADIENSAAMTGDELLRSIPQMGSVNFGETTGSSNVNDARGDVGSFNLRGLGAGNTLVLLNGRRMVNHPGTQSKKGANKVPVNTVNSNTLPVSGLRSLEVLRDGAAAIYGSDAIAGVVNYALDSEYIGHKVSLRYGESQGTPLNETTFSYLGGLELNDGRSNLVGSVTIYNRNGMMATERPYSASHDRREYPGLPEEFVGDSQLDNRSTDTPWGEFSSDSLGKFHLQPDTMSGCVDSPLAVEGVCADKGSTGRDLRFDRGTTRPLSSDVKRLNFYTHFTHELTEDLELFAEGIYYQAELSNQSEQNHGGSKHQFTVGADAFYNPFGEEVIVRKYRPVDVGPRTVVVDDSSFRVLAGLRGYTGDWDWESAAFYSAAETNDSSTRVDVNAFAAAVNSTDKNTAYNIFGGADVNNPNTIGNVPLVPSSISDLFMVNSHVDSKTSLASIDFKASNSEIFEMPAGDAGLAVGIEFRRETYSSDRDQYVDGSRPFTDAYGV</sequence>
<dbReference type="EMBL" id="BDQM01000045">
    <property type="protein sequence ID" value="GAW97756.1"/>
    <property type="molecule type" value="Genomic_DNA"/>
</dbReference>
<accession>A0ABQ0MZG0</accession>
<dbReference type="Proteomes" id="UP000197068">
    <property type="component" value="Unassembled WGS sequence"/>
</dbReference>
<dbReference type="SUPFAM" id="SSF56935">
    <property type="entry name" value="Porins"/>
    <property type="match status" value="1"/>
</dbReference>
<dbReference type="PANTHER" id="PTHR47234">
    <property type="match status" value="1"/>
</dbReference>
<organism evidence="3 4">
    <name type="scientific">Colwellia marinimaniae</name>
    <dbReference type="NCBI Taxonomy" id="1513592"/>
    <lineage>
        <taxon>Bacteria</taxon>
        <taxon>Pseudomonadati</taxon>
        <taxon>Pseudomonadota</taxon>
        <taxon>Gammaproteobacteria</taxon>
        <taxon>Alteromonadales</taxon>
        <taxon>Colwelliaceae</taxon>
        <taxon>Colwellia</taxon>
    </lineage>
</organism>
<feature type="domain" description="TonB-dependent receptor plug" evidence="2">
    <location>
        <begin position="63"/>
        <end position="186"/>
    </location>
</feature>
<keyword evidence="1" id="KW-0732">Signal</keyword>
<proteinExistence type="predicted"/>